<organism evidence="2 3">
    <name type="scientific">Henningerozyma blattae (strain ATCC 34711 / CBS 6284 / DSM 70876 / NBRC 10599 / NRRL Y-10934 / UCD 77-7)</name>
    <name type="common">Yeast</name>
    <name type="synonym">Tetrapisispora blattae</name>
    <dbReference type="NCBI Taxonomy" id="1071380"/>
    <lineage>
        <taxon>Eukaryota</taxon>
        <taxon>Fungi</taxon>
        <taxon>Dikarya</taxon>
        <taxon>Ascomycota</taxon>
        <taxon>Saccharomycotina</taxon>
        <taxon>Saccharomycetes</taxon>
        <taxon>Saccharomycetales</taxon>
        <taxon>Saccharomycetaceae</taxon>
        <taxon>Henningerozyma</taxon>
    </lineage>
</organism>
<reference evidence="2 3" key="1">
    <citation type="journal article" date="2011" name="Proc. Natl. Acad. Sci. U.S.A.">
        <title>Evolutionary erosion of yeast sex chromosomes by mating-type switching accidents.</title>
        <authorList>
            <person name="Gordon J.L."/>
            <person name="Armisen D."/>
            <person name="Proux-Wera E."/>
            <person name="Oheigeartaigh S.S."/>
            <person name="Byrne K.P."/>
            <person name="Wolfe K.H."/>
        </authorList>
    </citation>
    <scope>NUCLEOTIDE SEQUENCE [LARGE SCALE GENOMIC DNA]</scope>
    <source>
        <strain evidence="3">ATCC 34711 / CBS 6284 / DSM 70876 / NBRC 10599 / NRRL Y-10934 / UCD 77-7</strain>
    </source>
</reference>
<protein>
    <submittedName>
        <fullName evidence="2">Uncharacterized protein</fullName>
    </submittedName>
</protein>
<dbReference type="GeneID" id="14493603"/>
<dbReference type="KEGG" id="tbl:TBLA_0A08300"/>
<dbReference type="InParanoid" id="I2GWW7"/>
<dbReference type="AlphaFoldDB" id="I2GWW7"/>
<sequence length="90" mass="9749">MSNAEDNQPTNSNTEGGKLTGSTKVYLRGGGKVKEMTLDQLRRPHTVIHRVPHQPAPEDNNASGLLNTGDHRPNIDNNTTNDTNSTNASK</sequence>
<dbReference type="HOGENOM" id="CLU_2442367_0_0_1"/>
<evidence type="ECO:0000313" key="2">
    <source>
        <dbReference type="EMBL" id="CCH58619.1"/>
    </source>
</evidence>
<dbReference type="EMBL" id="HE806316">
    <property type="protein sequence ID" value="CCH58619.1"/>
    <property type="molecule type" value="Genomic_DNA"/>
</dbReference>
<dbReference type="FunCoup" id="I2GWW7">
    <property type="interactions" value="2"/>
</dbReference>
<evidence type="ECO:0000313" key="3">
    <source>
        <dbReference type="Proteomes" id="UP000002866"/>
    </source>
</evidence>
<name>I2GWW7_HENB6</name>
<feature type="compositionally biased region" description="Polar residues" evidence="1">
    <location>
        <begin position="1"/>
        <end position="23"/>
    </location>
</feature>
<evidence type="ECO:0000256" key="1">
    <source>
        <dbReference type="SAM" id="MobiDB-lite"/>
    </source>
</evidence>
<feature type="region of interest" description="Disordered" evidence="1">
    <location>
        <begin position="44"/>
        <end position="90"/>
    </location>
</feature>
<gene>
    <name evidence="2" type="primary">TBLA0A08300</name>
    <name evidence="2" type="ORF">TBLA_0A08300</name>
</gene>
<keyword evidence="3" id="KW-1185">Reference proteome</keyword>
<feature type="region of interest" description="Disordered" evidence="1">
    <location>
        <begin position="1"/>
        <end position="31"/>
    </location>
</feature>
<proteinExistence type="predicted"/>
<dbReference type="Proteomes" id="UP000002866">
    <property type="component" value="Chromosome 1"/>
</dbReference>
<dbReference type="OrthoDB" id="4065264at2759"/>
<accession>I2GWW7</accession>
<dbReference type="RefSeq" id="XP_004178138.1">
    <property type="nucleotide sequence ID" value="XM_004178090.1"/>
</dbReference>
<feature type="compositionally biased region" description="Low complexity" evidence="1">
    <location>
        <begin position="75"/>
        <end position="90"/>
    </location>
</feature>